<dbReference type="InterPro" id="IPR001911">
    <property type="entry name" value="Ribosomal_bS21"/>
</dbReference>
<accession>A0A084FZQ2</accession>
<evidence type="ECO:0000256" key="4">
    <source>
        <dbReference type="SAM" id="MobiDB-lite"/>
    </source>
</evidence>
<dbReference type="AlphaFoldDB" id="A0A084FZQ2"/>
<feature type="region of interest" description="Disordered" evidence="4">
    <location>
        <begin position="73"/>
        <end position="123"/>
    </location>
</feature>
<dbReference type="KEGG" id="sapo:SAPIO_CDS8476"/>
<evidence type="ECO:0000313" key="5">
    <source>
        <dbReference type="EMBL" id="KEZ40564.1"/>
    </source>
</evidence>
<name>A0A084FZQ2_PSEDA</name>
<sequence length="238" mass="26142">MKPHVVIILLKLNIKSHERAPTARDSRIERRGLAPPNILTMAPLLSGRLLPVLRSSPTTSLVQPLAARLASGSHFSTSSPAFNKARRGLPDLPPKSSAPKSSQSSQSNDPLADLKSSRSSHPYDATKSSIAQLIGADMTTAFSSLEFSPKLLRVPVRSAPSTGRTVHVSGPVNAARAFAMVNQRCTQNRIAAIANQQRFYERPGLKRKRLKSSRWRARFKKGFHATVVRVQELVRQGW</sequence>
<keyword evidence="2" id="KW-0689">Ribosomal protein</keyword>
<evidence type="ECO:0008006" key="7">
    <source>
        <dbReference type="Google" id="ProtNLM"/>
    </source>
</evidence>
<dbReference type="Pfam" id="PF01165">
    <property type="entry name" value="Ribosomal_S21"/>
    <property type="match status" value="1"/>
</dbReference>
<dbReference type="GeneID" id="27727548"/>
<dbReference type="PANTHER" id="PTHR41237:SF1">
    <property type="entry name" value="SMALL RIBOSOMAL SUBUNIT PROTEIN BS21M"/>
    <property type="match status" value="1"/>
</dbReference>
<keyword evidence="3" id="KW-0687">Ribonucleoprotein</keyword>
<evidence type="ECO:0000256" key="1">
    <source>
        <dbReference type="ARBA" id="ARBA00006640"/>
    </source>
</evidence>
<dbReference type="GO" id="GO:0005763">
    <property type="term" value="C:mitochondrial small ribosomal subunit"/>
    <property type="evidence" value="ECO:0007669"/>
    <property type="project" value="TreeGrafter"/>
</dbReference>
<dbReference type="InterPro" id="IPR052837">
    <property type="entry name" value="Mitoribosomal_bS21"/>
</dbReference>
<dbReference type="OMA" id="RCAENSI"/>
<dbReference type="EMBL" id="JOWA01000121">
    <property type="protein sequence ID" value="KEZ40564.1"/>
    <property type="molecule type" value="Genomic_DNA"/>
</dbReference>
<dbReference type="PANTHER" id="PTHR41237">
    <property type="entry name" value="37S RIBOSOMAL PROTEIN MRP21, MITOCHONDRIAL"/>
    <property type="match status" value="1"/>
</dbReference>
<comment type="similarity">
    <text evidence="1">Belongs to the bacterial ribosomal protein bS21 family.</text>
</comment>
<evidence type="ECO:0000256" key="3">
    <source>
        <dbReference type="ARBA" id="ARBA00023274"/>
    </source>
</evidence>
<dbReference type="GO" id="GO:0070124">
    <property type="term" value="P:mitochondrial translational initiation"/>
    <property type="evidence" value="ECO:0007669"/>
    <property type="project" value="TreeGrafter"/>
</dbReference>
<evidence type="ECO:0000313" key="6">
    <source>
        <dbReference type="Proteomes" id="UP000028545"/>
    </source>
</evidence>
<dbReference type="Proteomes" id="UP000028545">
    <property type="component" value="Unassembled WGS sequence"/>
</dbReference>
<gene>
    <name evidence="5" type="ORF">SAPIO_CDS8476</name>
</gene>
<reference evidence="5 6" key="1">
    <citation type="journal article" date="2014" name="Genome Announc.">
        <title>Draft genome sequence of the pathogenic fungus Scedosporium apiospermum.</title>
        <authorList>
            <person name="Vandeputte P."/>
            <person name="Ghamrawi S."/>
            <person name="Rechenmann M."/>
            <person name="Iltis A."/>
            <person name="Giraud S."/>
            <person name="Fleury M."/>
            <person name="Thornton C."/>
            <person name="Delhaes L."/>
            <person name="Meyer W."/>
            <person name="Papon N."/>
            <person name="Bouchara J.P."/>
        </authorList>
    </citation>
    <scope>NUCLEOTIDE SEQUENCE [LARGE SCALE GENOMIC DNA]</scope>
    <source>
        <strain evidence="5 6">IHEM 14462</strain>
    </source>
</reference>
<feature type="compositionally biased region" description="Low complexity" evidence="4">
    <location>
        <begin position="94"/>
        <end position="111"/>
    </location>
</feature>
<protein>
    <recommendedName>
        <fullName evidence="7">Ribosomal protein S21</fullName>
    </recommendedName>
</protein>
<organism evidence="5 6">
    <name type="scientific">Pseudallescheria apiosperma</name>
    <name type="common">Scedosporium apiospermum</name>
    <dbReference type="NCBI Taxonomy" id="563466"/>
    <lineage>
        <taxon>Eukaryota</taxon>
        <taxon>Fungi</taxon>
        <taxon>Dikarya</taxon>
        <taxon>Ascomycota</taxon>
        <taxon>Pezizomycotina</taxon>
        <taxon>Sordariomycetes</taxon>
        <taxon>Hypocreomycetidae</taxon>
        <taxon>Microascales</taxon>
        <taxon>Microascaceae</taxon>
        <taxon>Scedosporium</taxon>
    </lineage>
</organism>
<proteinExistence type="inferred from homology"/>
<keyword evidence="6" id="KW-1185">Reference proteome</keyword>
<comment type="caution">
    <text evidence="5">The sequence shown here is derived from an EMBL/GenBank/DDBJ whole genome shotgun (WGS) entry which is preliminary data.</text>
</comment>
<dbReference type="HOGENOM" id="CLU_1166416_0_0_1"/>
<dbReference type="GO" id="GO:0003735">
    <property type="term" value="F:structural constituent of ribosome"/>
    <property type="evidence" value="ECO:0007669"/>
    <property type="project" value="InterPro"/>
</dbReference>
<dbReference type="OrthoDB" id="2501249at2759"/>
<dbReference type="RefSeq" id="XP_016640363.1">
    <property type="nucleotide sequence ID" value="XM_016790100.1"/>
</dbReference>
<dbReference type="VEuPathDB" id="FungiDB:SAPIO_CDS8476"/>
<evidence type="ECO:0000256" key="2">
    <source>
        <dbReference type="ARBA" id="ARBA00022980"/>
    </source>
</evidence>